<sequence>MTKKTLILGLSAVAIAASALATPSFAAKHDGPTREQRAAWTIKQLDTDKDGKVSRSEAEAAASRAFAAFDADKNGQVTRDEVKAKREAFKAARADMRKADKGPARQEARAKLQELRPAMIPAMGPRMFKQADTDKNGSLSLAEVTAAAGERFQKRDTNGDGFIDAADLTRKI</sequence>
<dbReference type="Proteomes" id="UP001139089">
    <property type="component" value="Unassembled WGS sequence"/>
</dbReference>
<keyword evidence="1" id="KW-0479">Metal-binding</keyword>
<dbReference type="GO" id="GO:0005509">
    <property type="term" value="F:calcium ion binding"/>
    <property type="evidence" value="ECO:0007669"/>
    <property type="project" value="InterPro"/>
</dbReference>
<evidence type="ECO:0000259" key="4">
    <source>
        <dbReference type="PROSITE" id="PS50222"/>
    </source>
</evidence>
<evidence type="ECO:0000256" key="2">
    <source>
        <dbReference type="ARBA" id="ARBA00022737"/>
    </source>
</evidence>
<keyword evidence="3" id="KW-0732">Signal</keyword>
<organism evidence="5 6">
    <name type="scientific">Rhizobium quercicola</name>
    <dbReference type="NCBI Taxonomy" id="2901226"/>
    <lineage>
        <taxon>Bacteria</taxon>
        <taxon>Pseudomonadati</taxon>
        <taxon>Pseudomonadota</taxon>
        <taxon>Alphaproteobacteria</taxon>
        <taxon>Hyphomicrobiales</taxon>
        <taxon>Rhizobiaceae</taxon>
        <taxon>Rhizobium/Agrobacterium group</taxon>
        <taxon>Rhizobium</taxon>
    </lineage>
</organism>
<evidence type="ECO:0000256" key="3">
    <source>
        <dbReference type="SAM" id="SignalP"/>
    </source>
</evidence>
<feature type="chain" id="PRO_5040952899" description="EF-hand domain-containing protein" evidence="3">
    <location>
        <begin position="22"/>
        <end position="172"/>
    </location>
</feature>
<reference evidence="5" key="1">
    <citation type="submission" date="2021-12" db="EMBL/GenBank/DDBJ databases">
        <authorList>
            <person name="Li Y."/>
        </authorList>
    </citation>
    <scope>NUCLEOTIDE SEQUENCE</scope>
    <source>
        <strain evidence="5">DKSPLA3</strain>
    </source>
</reference>
<feature type="domain" description="EF-hand" evidence="4">
    <location>
        <begin position="57"/>
        <end position="92"/>
    </location>
</feature>
<accession>A0A9X1NQT9</accession>
<evidence type="ECO:0000313" key="5">
    <source>
        <dbReference type="EMBL" id="MCD7108635.1"/>
    </source>
</evidence>
<dbReference type="AlphaFoldDB" id="A0A9X1NQT9"/>
<feature type="signal peptide" evidence="3">
    <location>
        <begin position="1"/>
        <end position="21"/>
    </location>
</feature>
<dbReference type="EMBL" id="JAJOZR010000003">
    <property type="protein sequence ID" value="MCD7108635.1"/>
    <property type="molecule type" value="Genomic_DNA"/>
</dbReference>
<dbReference type="RefSeq" id="WP_231812776.1">
    <property type="nucleotide sequence ID" value="NZ_JAJOZR010000003.1"/>
</dbReference>
<comment type="caution">
    <text evidence="5">The sequence shown here is derived from an EMBL/GenBank/DDBJ whole genome shotgun (WGS) entry which is preliminary data.</text>
</comment>
<dbReference type="PANTHER" id="PTHR10827:SF98">
    <property type="entry name" value="45 KDA CALCIUM-BINDING PROTEIN"/>
    <property type="match status" value="1"/>
</dbReference>
<feature type="domain" description="EF-hand" evidence="4">
    <location>
        <begin position="143"/>
        <end position="172"/>
    </location>
</feature>
<dbReference type="SUPFAM" id="SSF47473">
    <property type="entry name" value="EF-hand"/>
    <property type="match status" value="1"/>
</dbReference>
<dbReference type="Gene3D" id="1.10.238.10">
    <property type="entry name" value="EF-hand"/>
    <property type="match status" value="2"/>
</dbReference>
<dbReference type="InterPro" id="IPR011992">
    <property type="entry name" value="EF-hand-dom_pair"/>
</dbReference>
<dbReference type="PROSITE" id="PS50222">
    <property type="entry name" value="EF_HAND_2"/>
    <property type="match status" value="2"/>
</dbReference>
<evidence type="ECO:0000256" key="1">
    <source>
        <dbReference type="ARBA" id="ARBA00022723"/>
    </source>
</evidence>
<dbReference type="PROSITE" id="PS00018">
    <property type="entry name" value="EF_HAND_1"/>
    <property type="match status" value="2"/>
</dbReference>
<keyword evidence="2" id="KW-0677">Repeat</keyword>
<dbReference type="InterPro" id="IPR018247">
    <property type="entry name" value="EF_Hand_1_Ca_BS"/>
</dbReference>
<evidence type="ECO:0000313" key="6">
    <source>
        <dbReference type="Proteomes" id="UP001139089"/>
    </source>
</evidence>
<dbReference type="Pfam" id="PF13202">
    <property type="entry name" value="EF-hand_5"/>
    <property type="match status" value="4"/>
</dbReference>
<keyword evidence="6" id="KW-1185">Reference proteome</keyword>
<dbReference type="InterPro" id="IPR002048">
    <property type="entry name" value="EF_hand_dom"/>
</dbReference>
<dbReference type="PANTHER" id="PTHR10827">
    <property type="entry name" value="RETICULOCALBIN"/>
    <property type="match status" value="1"/>
</dbReference>
<gene>
    <name evidence="5" type="ORF">LRX75_06230</name>
</gene>
<protein>
    <recommendedName>
        <fullName evidence="4">EF-hand domain-containing protein</fullName>
    </recommendedName>
</protein>
<name>A0A9X1NQT9_9HYPH</name>
<proteinExistence type="predicted"/>